<dbReference type="PROSITE" id="PS50949">
    <property type="entry name" value="HTH_GNTR"/>
    <property type="match status" value="1"/>
</dbReference>
<dbReference type="InterPro" id="IPR000524">
    <property type="entry name" value="Tscrpt_reg_HTH_GntR"/>
</dbReference>
<accession>A0A1I3PH91</accession>
<evidence type="ECO:0000256" key="1">
    <source>
        <dbReference type="ARBA" id="ARBA00005384"/>
    </source>
</evidence>
<keyword evidence="8" id="KW-1185">Reference proteome</keyword>
<evidence type="ECO:0000256" key="3">
    <source>
        <dbReference type="ARBA" id="ARBA00023015"/>
    </source>
</evidence>
<dbReference type="InterPro" id="IPR036390">
    <property type="entry name" value="WH_DNA-bd_sf"/>
</dbReference>
<evidence type="ECO:0000256" key="2">
    <source>
        <dbReference type="ARBA" id="ARBA00022898"/>
    </source>
</evidence>
<dbReference type="GO" id="GO:0030170">
    <property type="term" value="F:pyridoxal phosphate binding"/>
    <property type="evidence" value="ECO:0007669"/>
    <property type="project" value="InterPro"/>
</dbReference>
<dbReference type="CDD" id="cd00609">
    <property type="entry name" value="AAT_like"/>
    <property type="match status" value="1"/>
</dbReference>
<proteinExistence type="inferred from homology"/>
<dbReference type="Proteomes" id="UP000199111">
    <property type="component" value="Unassembled WGS sequence"/>
</dbReference>
<evidence type="ECO:0000313" key="8">
    <source>
        <dbReference type="Proteomes" id="UP000199111"/>
    </source>
</evidence>
<dbReference type="RefSeq" id="WP_093887221.1">
    <property type="nucleotide sequence ID" value="NZ_FOQY01000007.1"/>
</dbReference>
<evidence type="ECO:0000256" key="4">
    <source>
        <dbReference type="ARBA" id="ARBA00023125"/>
    </source>
</evidence>
<dbReference type="InterPro" id="IPR051446">
    <property type="entry name" value="HTH_trans_reg/aminotransferase"/>
</dbReference>
<dbReference type="EMBL" id="FOQY01000007">
    <property type="protein sequence ID" value="SFJ20710.1"/>
    <property type="molecule type" value="Genomic_DNA"/>
</dbReference>
<organism evidence="7 8">
    <name type="scientific">Streptosporangium canum</name>
    <dbReference type="NCBI Taxonomy" id="324952"/>
    <lineage>
        <taxon>Bacteria</taxon>
        <taxon>Bacillati</taxon>
        <taxon>Actinomycetota</taxon>
        <taxon>Actinomycetes</taxon>
        <taxon>Streptosporangiales</taxon>
        <taxon>Streptosporangiaceae</taxon>
        <taxon>Streptosporangium</taxon>
    </lineage>
</organism>
<keyword evidence="3" id="KW-0805">Transcription regulation</keyword>
<dbReference type="CDD" id="cd07377">
    <property type="entry name" value="WHTH_GntR"/>
    <property type="match status" value="1"/>
</dbReference>
<dbReference type="PANTHER" id="PTHR46577">
    <property type="entry name" value="HTH-TYPE TRANSCRIPTIONAL REGULATORY PROTEIN GABR"/>
    <property type="match status" value="1"/>
</dbReference>
<keyword evidence="2" id="KW-0663">Pyridoxal phosphate</keyword>
<dbReference type="InterPro" id="IPR015421">
    <property type="entry name" value="PyrdxlP-dep_Trfase_major"/>
</dbReference>
<keyword evidence="7" id="KW-0808">Transferase</keyword>
<dbReference type="GO" id="GO:0003677">
    <property type="term" value="F:DNA binding"/>
    <property type="evidence" value="ECO:0007669"/>
    <property type="project" value="UniProtKB-KW"/>
</dbReference>
<dbReference type="SUPFAM" id="SSF46785">
    <property type="entry name" value="Winged helix' DNA-binding domain"/>
    <property type="match status" value="1"/>
</dbReference>
<dbReference type="InterPro" id="IPR015424">
    <property type="entry name" value="PyrdxlP-dep_Trfase"/>
</dbReference>
<dbReference type="Pfam" id="PF00392">
    <property type="entry name" value="GntR"/>
    <property type="match status" value="1"/>
</dbReference>
<dbReference type="PANTHER" id="PTHR46577:SF1">
    <property type="entry name" value="HTH-TYPE TRANSCRIPTIONAL REGULATORY PROTEIN GABR"/>
    <property type="match status" value="1"/>
</dbReference>
<keyword evidence="5" id="KW-0804">Transcription</keyword>
<keyword evidence="7" id="KW-0032">Aminotransferase</keyword>
<protein>
    <submittedName>
        <fullName evidence="7">DNA-binding transcriptional regulator, MocR family, contains an aminotransferase domain</fullName>
    </submittedName>
</protein>
<evidence type="ECO:0000259" key="6">
    <source>
        <dbReference type="PROSITE" id="PS50949"/>
    </source>
</evidence>
<dbReference type="Gene3D" id="1.10.10.10">
    <property type="entry name" value="Winged helix-like DNA-binding domain superfamily/Winged helix DNA-binding domain"/>
    <property type="match status" value="1"/>
</dbReference>
<name>A0A1I3PH91_9ACTN</name>
<evidence type="ECO:0000313" key="7">
    <source>
        <dbReference type="EMBL" id="SFJ20710.1"/>
    </source>
</evidence>
<dbReference type="SUPFAM" id="SSF53383">
    <property type="entry name" value="PLP-dependent transferases"/>
    <property type="match status" value="1"/>
</dbReference>
<keyword evidence="4 7" id="KW-0238">DNA-binding</keyword>
<sequence length="478" mass="51329">MRANSEQLLAKLGRWSSGRGPLYLLLAVRLRALIDDGELPPDTVLPPDRVLARWLAVGRGTVVAAYDLLQQEGKVVRRQGSGTRVCGADPPALRNLAGDGVVNPLLLHLLAPPDGVILLTCAAPDSPPPVLIEAYQEAAARLARVRHDIGYHPAGHPVLRESLASYYRARGVPTTAGEILVTNGAQQALALLAKLLVSPGDTVLTEAPTYPGALEAFRDAAALFRTAGDAEEFCAALADRPVLGYAVPTGQNPTGGVMPALTRRRLARLAVDHGVPIVEDEVPAELCFSGEPPPPLASYGTSGQLITVGSLSKLVWGGLRVGWIRAAPPLISRLTRLRAIYDLGGDVLAQLASAWLLSRVGELRRDRVEVLRRRHDHLRAELLRELPTWTAEPALGGQTIWVRLPHGDADAFAQVALRHGVAVAPGRSFDPSGGHGDRLRLPFLFSEETLTESVARLASAWRDYDGARRPHTLRALLV</sequence>
<dbReference type="GeneID" id="96298332"/>
<reference evidence="8" key="1">
    <citation type="submission" date="2016-10" db="EMBL/GenBank/DDBJ databases">
        <authorList>
            <person name="Varghese N."/>
            <person name="Submissions S."/>
        </authorList>
    </citation>
    <scope>NUCLEOTIDE SEQUENCE [LARGE SCALE GENOMIC DNA]</scope>
    <source>
        <strain evidence="8">CGMCC 4.2126</strain>
    </source>
</reference>
<evidence type="ECO:0000256" key="5">
    <source>
        <dbReference type="ARBA" id="ARBA00023163"/>
    </source>
</evidence>
<dbReference type="Gene3D" id="3.40.640.10">
    <property type="entry name" value="Type I PLP-dependent aspartate aminotransferase-like (Major domain)"/>
    <property type="match status" value="1"/>
</dbReference>
<dbReference type="InterPro" id="IPR004839">
    <property type="entry name" value="Aminotransferase_I/II_large"/>
</dbReference>
<dbReference type="AlphaFoldDB" id="A0A1I3PH91"/>
<dbReference type="GO" id="GO:0008483">
    <property type="term" value="F:transaminase activity"/>
    <property type="evidence" value="ECO:0007669"/>
    <property type="project" value="UniProtKB-KW"/>
</dbReference>
<dbReference type="Pfam" id="PF00155">
    <property type="entry name" value="Aminotran_1_2"/>
    <property type="match status" value="1"/>
</dbReference>
<comment type="similarity">
    <text evidence="1">In the C-terminal section; belongs to the class-I pyridoxal-phosphate-dependent aminotransferase family.</text>
</comment>
<gene>
    <name evidence="7" type="ORF">SAMN05216275_10780</name>
</gene>
<dbReference type="GO" id="GO:0003700">
    <property type="term" value="F:DNA-binding transcription factor activity"/>
    <property type="evidence" value="ECO:0007669"/>
    <property type="project" value="InterPro"/>
</dbReference>
<dbReference type="InterPro" id="IPR036388">
    <property type="entry name" value="WH-like_DNA-bd_sf"/>
</dbReference>
<dbReference type="SMART" id="SM00345">
    <property type="entry name" value="HTH_GNTR"/>
    <property type="match status" value="1"/>
</dbReference>
<feature type="domain" description="HTH gntR-type" evidence="6">
    <location>
        <begin position="20"/>
        <end position="88"/>
    </location>
</feature>